<dbReference type="AlphaFoldDB" id="A0A2R7YUF8"/>
<dbReference type="Proteomes" id="UP000244867">
    <property type="component" value="Unassembled WGS sequence"/>
</dbReference>
<keyword evidence="2" id="KW-1185">Reference proteome</keyword>
<protein>
    <submittedName>
        <fullName evidence="1">Uncharacterized protein</fullName>
    </submittedName>
</protein>
<evidence type="ECO:0000313" key="2">
    <source>
        <dbReference type="Proteomes" id="UP000244867"/>
    </source>
</evidence>
<organism evidence="1 2">
    <name type="scientific">Nocardioides currus</name>
    <dbReference type="NCBI Taxonomy" id="2133958"/>
    <lineage>
        <taxon>Bacteria</taxon>
        <taxon>Bacillati</taxon>
        <taxon>Actinomycetota</taxon>
        <taxon>Actinomycetes</taxon>
        <taxon>Propionibacteriales</taxon>
        <taxon>Nocardioidaceae</taxon>
        <taxon>Nocardioides</taxon>
    </lineage>
</organism>
<reference evidence="1 2" key="1">
    <citation type="submission" date="2018-03" db="EMBL/GenBank/DDBJ databases">
        <authorList>
            <person name="Keele B.F."/>
        </authorList>
    </citation>
    <scope>NUCLEOTIDE SEQUENCE [LARGE SCALE GENOMIC DNA]</scope>
    <source>
        <strain evidence="1 2">IB-3</strain>
    </source>
</reference>
<comment type="caution">
    <text evidence="1">The sequence shown here is derived from an EMBL/GenBank/DDBJ whole genome shotgun (WGS) entry which is preliminary data.</text>
</comment>
<dbReference type="EMBL" id="PYXZ01000007">
    <property type="protein sequence ID" value="PUA80050.1"/>
    <property type="molecule type" value="Genomic_DNA"/>
</dbReference>
<gene>
    <name evidence="1" type="ORF">C7S10_15965</name>
</gene>
<name>A0A2R7YUF8_9ACTN</name>
<sequence>MEIVLVVGLIVAALAAGTVLRLLSSRERPSLEPRHRVVVATATTADGVTAHLQATYVLTVLDAQDAGPGPDEFVDTQLGSRLRHLIAERLVGELPITGESVDDLIGDGLPGVRIEHVTVASTDVVVSPELRRLVRVS</sequence>
<dbReference type="OrthoDB" id="9983161at2"/>
<proteinExistence type="predicted"/>
<accession>A0A2R7YUF8</accession>
<dbReference type="RefSeq" id="WP_108345440.1">
    <property type="nucleotide sequence ID" value="NZ_PYXZ01000007.1"/>
</dbReference>
<evidence type="ECO:0000313" key="1">
    <source>
        <dbReference type="EMBL" id="PUA80050.1"/>
    </source>
</evidence>